<accession>A0A2H0VD96</accession>
<dbReference type="InterPro" id="IPR036873">
    <property type="entry name" value="Rhodanese-like_dom_sf"/>
</dbReference>
<dbReference type="InterPro" id="IPR050229">
    <property type="entry name" value="GlpE_sulfurtransferase"/>
</dbReference>
<keyword evidence="1" id="KW-0472">Membrane</keyword>
<dbReference type="SUPFAM" id="SSF52821">
    <property type="entry name" value="Rhodanese/Cell cycle control phosphatase"/>
    <property type="match status" value="1"/>
</dbReference>
<dbReference type="Pfam" id="PF00581">
    <property type="entry name" value="Rhodanese"/>
    <property type="match status" value="1"/>
</dbReference>
<reference evidence="4" key="1">
    <citation type="submission" date="2017-09" db="EMBL/GenBank/DDBJ databases">
        <title>Depth-based differentiation of microbial function through sediment-hosted aquifers and enrichment of novel symbionts in the deep terrestrial subsurface.</title>
        <authorList>
            <person name="Probst A.J."/>
            <person name="Ladd B."/>
            <person name="Jarett J.K."/>
            <person name="Geller-Mcgrath D.E."/>
            <person name="Sieber C.M.K."/>
            <person name="Emerson J.B."/>
            <person name="Anantharaman K."/>
            <person name="Thomas B.C."/>
            <person name="Malmstrom R."/>
            <person name="Stieglmeier M."/>
            <person name="Klingl A."/>
            <person name="Woyke T."/>
            <person name="Ryan C.M."/>
            <person name="Banfield J.F."/>
        </authorList>
    </citation>
    <scope>NUCLEOTIDE SEQUENCE [LARGE SCALE GENOMIC DNA]</scope>
</reference>
<feature type="transmembrane region" description="Helical" evidence="1">
    <location>
        <begin position="6"/>
        <end position="24"/>
    </location>
</feature>
<evidence type="ECO:0000313" key="4">
    <source>
        <dbReference type="Proteomes" id="UP000230557"/>
    </source>
</evidence>
<sequence>MSKNTGLIVGSVIIAVLLIGFAMWGKGNFIKTDRGPEKIVLDVRTQEEWDEGHVLGAEFFDLVSLEQGKLPDISKDTEISVYCRSGRRAGIAKEILDSNGFTNVTNIGGLEEAMISGLTVCDNRKIACD</sequence>
<keyword evidence="1" id="KW-1133">Transmembrane helix</keyword>
<gene>
    <name evidence="3" type="ORF">COT91_03430</name>
</gene>
<dbReference type="PROSITE" id="PS50206">
    <property type="entry name" value="RHODANESE_3"/>
    <property type="match status" value="1"/>
</dbReference>
<dbReference type="AlphaFoldDB" id="A0A2H0VD96"/>
<comment type="caution">
    <text evidence="3">The sequence shown here is derived from an EMBL/GenBank/DDBJ whole genome shotgun (WGS) entry which is preliminary data.</text>
</comment>
<evidence type="ECO:0000256" key="1">
    <source>
        <dbReference type="SAM" id="Phobius"/>
    </source>
</evidence>
<name>A0A2H0VD96_9BACT</name>
<organism evidence="3 4">
    <name type="scientific">Candidatus Doudnabacteria bacterium CG10_big_fil_rev_8_21_14_0_10_41_10</name>
    <dbReference type="NCBI Taxonomy" id="1974551"/>
    <lineage>
        <taxon>Bacteria</taxon>
        <taxon>Candidatus Doudnaibacteriota</taxon>
    </lineage>
</organism>
<evidence type="ECO:0000313" key="3">
    <source>
        <dbReference type="EMBL" id="PIR97043.1"/>
    </source>
</evidence>
<dbReference type="EMBL" id="PFAJ01000046">
    <property type="protein sequence ID" value="PIR97043.1"/>
    <property type="molecule type" value="Genomic_DNA"/>
</dbReference>
<keyword evidence="1" id="KW-0812">Transmembrane</keyword>
<dbReference type="Gene3D" id="3.40.250.10">
    <property type="entry name" value="Rhodanese-like domain"/>
    <property type="match status" value="1"/>
</dbReference>
<proteinExistence type="predicted"/>
<dbReference type="SMART" id="SM00450">
    <property type="entry name" value="RHOD"/>
    <property type="match status" value="1"/>
</dbReference>
<dbReference type="Proteomes" id="UP000230557">
    <property type="component" value="Unassembled WGS sequence"/>
</dbReference>
<protein>
    <submittedName>
        <fullName evidence="3">Rhodanese-like domain-containing protein</fullName>
    </submittedName>
</protein>
<feature type="domain" description="Rhodanese" evidence="2">
    <location>
        <begin position="34"/>
        <end position="122"/>
    </location>
</feature>
<evidence type="ECO:0000259" key="2">
    <source>
        <dbReference type="PROSITE" id="PS50206"/>
    </source>
</evidence>
<dbReference type="CDD" id="cd00158">
    <property type="entry name" value="RHOD"/>
    <property type="match status" value="1"/>
</dbReference>
<dbReference type="InterPro" id="IPR001763">
    <property type="entry name" value="Rhodanese-like_dom"/>
</dbReference>
<dbReference type="PANTHER" id="PTHR43031">
    <property type="entry name" value="FAD-DEPENDENT OXIDOREDUCTASE"/>
    <property type="match status" value="1"/>
</dbReference>
<dbReference type="PANTHER" id="PTHR43031:SF1">
    <property type="entry name" value="PYRIDINE NUCLEOTIDE-DISULPHIDE OXIDOREDUCTASE"/>
    <property type="match status" value="1"/>
</dbReference>